<comment type="PTM">
    <text evidence="14">Proteolytically cleaved before the transmembrane segment to yield the secreted ectodomain incorporated in the zona pellucida.</text>
</comment>
<feature type="region of interest" description="Disordered" evidence="15">
    <location>
        <begin position="26"/>
        <end position="47"/>
    </location>
</feature>
<dbReference type="InterPro" id="IPR042235">
    <property type="entry name" value="ZP-C_dom"/>
</dbReference>
<proteinExistence type="inferred from homology"/>
<dbReference type="RefSeq" id="XP_026107045.1">
    <property type="nucleotide sequence ID" value="XM_026251260.1"/>
</dbReference>
<dbReference type="AlphaFoldDB" id="A0A6P6NCS1"/>
<evidence type="ECO:0000256" key="6">
    <source>
        <dbReference type="ARBA" id="ARBA00022530"/>
    </source>
</evidence>
<dbReference type="Gene3D" id="2.60.40.4100">
    <property type="entry name" value="Zona pellucida, ZP-C domain"/>
    <property type="match status" value="1"/>
</dbReference>
<keyword evidence="12 14" id="KW-1015">Disulfide bond</keyword>
<keyword evidence="17" id="KW-1185">Reference proteome</keyword>
<keyword evidence="8" id="KW-0812">Transmembrane</keyword>
<evidence type="ECO:0000256" key="3">
    <source>
        <dbReference type="ARBA" id="ARBA00017980"/>
    </source>
</evidence>
<evidence type="ECO:0000256" key="9">
    <source>
        <dbReference type="ARBA" id="ARBA00022729"/>
    </source>
</evidence>
<organism evidence="17 18">
    <name type="scientific">Carassius auratus</name>
    <name type="common">Goldfish</name>
    <dbReference type="NCBI Taxonomy" id="7957"/>
    <lineage>
        <taxon>Eukaryota</taxon>
        <taxon>Metazoa</taxon>
        <taxon>Chordata</taxon>
        <taxon>Craniata</taxon>
        <taxon>Vertebrata</taxon>
        <taxon>Euteleostomi</taxon>
        <taxon>Actinopterygii</taxon>
        <taxon>Neopterygii</taxon>
        <taxon>Teleostei</taxon>
        <taxon>Ostariophysi</taxon>
        <taxon>Cypriniformes</taxon>
        <taxon>Cyprinidae</taxon>
        <taxon>Cyprininae</taxon>
        <taxon>Carassius</taxon>
    </lineage>
</organism>
<sequence length="426" mass="46092">MGFLQGVLVLVVIVAFDLKSALGSLKHRQSPSSRKPQSASASRVPDLSSQGFLNPFQKASQLPSLDYRKFAQDPLGLQEKQLLQGPVKPLSWKFPVVPEVQRELAVNFQLRKPVTPSSVAVQCSEDRVHVEVKKDMFSNGQLIQPSGLSMGGCPVVGEDSASGVLILEYALQDCNSVLMMTADELVYTFALTYTPVAFAGTPITRTEGAVVGVQCHYQRLHNVSSNALRPTCVPYASTEVAEDVLVFSMNLMMDDWANQRPSNLYFLGDIIDHRFSSSWCLVDAKATASSSHFLPRTKEDKIRFQLEAFMFQGGSSPSIYITCTVKATLASAPSDALHKSCSFSNGWLAADGNHQVCACCDSTCGPEGGRDAPIGVGVQWEGKASLGPVMVQGRQKTLAGLQQIGTTLLRPINQKPCSCFCSSCLV</sequence>
<protein>
    <recommendedName>
        <fullName evidence="3 14">Zona pellucida sperm-binding protein 3</fullName>
    </recommendedName>
</protein>
<dbReference type="Proteomes" id="UP000515129">
    <property type="component" value="Unplaced"/>
</dbReference>
<dbReference type="GO" id="GO:0035805">
    <property type="term" value="C:egg coat"/>
    <property type="evidence" value="ECO:0007669"/>
    <property type="project" value="UniProtKB-SubCell"/>
</dbReference>
<dbReference type="GO" id="GO:0005886">
    <property type="term" value="C:plasma membrane"/>
    <property type="evidence" value="ECO:0007669"/>
    <property type="project" value="UniProtKB-SubCell"/>
</dbReference>
<dbReference type="PROSITE" id="PS51034">
    <property type="entry name" value="ZP_2"/>
    <property type="match status" value="1"/>
</dbReference>
<evidence type="ECO:0000256" key="15">
    <source>
        <dbReference type="SAM" id="MobiDB-lite"/>
    </source>
</evidence>
<reference evidence="18" key="1">
    <citation type="submission" date="2025-08" db="UniProtKB">
        <authorList>
            <consortium name="RefSeq"/>
        </authorList>
    </citation>
    <scope>IDENTIFICATION</scope>
    <source>
        <strain evidence="18">Wakin</strain>
        <tissue evidence="18">Muscle</tissue>
    </source>
</reference>
<dbReference type="OrthoDB" id="8880842at2759"/>
<dbReference type="GO" id="GO:2000344">
    <property type="term" value="P:positive regulation of acrosome reaction"/>
    <property type="evidence" value="ECO:0007669"/>
    <property type="project" value="UniProtKB-UniRule"/>
</dbReference>
<evidence type="ECO:0000256" key="8">
    <source>
        <dbReference type="ARBA" id="ARBA00022692"/>
    </source>
</evidence>
<dbReference type="GeneID" id="113079066"/>
<dbReference type="InterPro" id="IPR001507">
    <property type="entry name" value="ZP_dom"/>
</dbReference>
<evidence type="ECO:0000256" key="5">
    <source>
        <dbReference type="ARBA" id="ARBA00022525"/>
    </source>
</evidence>
<evidence type="ECO:0000256" key="14">
    <source>
        <dbReference type="RuleBase" id="RU367066"/>
    </source>
</evidence>
<comment type="function">
    <text evidence="14">Component of the zona pellucida, an extracellular matrix surrounding oocytes which mediates sperm binding, induction of the acrosome reaction and prevents post-fertilization polyspermy. The zona pellucida is composed of 3 to 4 glycoproteins, ZP1, ZP2, ZP3, and ZP4. ZP3 is essential for sperm binding and zona matrix formation.</text>
</comment>
<evidence type="ECO:0000256" key="7">
    <source>
        <dbReference type="ARBA" id="ARBA00022685"/>
    </source>
</evidence>
<evidence type="ECO:0000313" key="17">
    <source>
        <dbReference type="Proteomes" id="UP000515129"/>
    </source>
</evidence>
<comment type="domain">
    <text evidence="14">The ZP domain is involved in the polymerization of the ZP proteins to form the zona pellucida.</text>
</comment>
<dbReference type="GO" id="GO:0032190">
    <property type="term" value="F:acrosin binding"/>
    <property type="evidence" value="ECO:0007669"/>
    <property type="project" value="TreeGrafter"/>
</dbReference>
<feature type="compositionally biased region" description="Polar residues" evidence="15">
    <location>
        <begin position="30"/>
        <end position="47"/>
    </location>
</feature>
<dbReference type="GO" id="GO:0035803">
    <property type="term" value="P:egg coat formation"/>
    <property type="evidence" value="ECO:0007669"/>
    <property type="project" value="UniProtKB-UniRule"/>
</dbReference>
<evidence type="ECO:0000256" key="2">
    <source>
        <dbReference type="ARBA" id="ARBA00006735"/>
    </source>
</evidence>
<dbReference type="KEGG" id="caua:113079066"/>
<dbReference type="GO" id="GO:0007339">
    <property type="term" value="P:binding of sperm to zona pellucida"/>
    <property type="evidence" value="ECO:0007669"/>
    <property type="project" value="UniProtKB-UniRule"/>
</dbReference>
<evidence type="ECO:0000313" key="18">
    <source>
        <dbReference type="RefSeq" id="XP_026107045.1"/>
    </source>
</evidence>
<keyword evidence="7 14" id="KW-0165">Cleavage on pair of basic residues</keyword>
<feature type="chain" id="PRO_5028510987" description="Zona pellucida sperm-binding protein 3" evidence="14">
    <location>
        <begin position="24"/>
        <end position="426"/>
    </location>
</feature>
<keyword evidence="11" id="KW-0472">Membrane</keyword>
<keyword evidence="6 14" id="KW-0272">Extracellular matrix</keyword>
<dbReference type="FunFam" id="2.60.40.3210:FF:000001">
    <property type="entry name" value="Zona pellucida sperm-binding protein 3"/>
    <property type="match status" value="1"/>
</dbReference>
<dbReference type="GO" id="GO:0035804">
    <property type="term" value="F:structural constituent of egg coat"/>
    <property type="evidence" value="ECO:0007669"/>
    <property type="project" value="UniProtKB-UniRule"/>
</dbReference>
<keyword evidence="9 14" id="KW-0732">Signal</keyword>
<evidence type="ECO:0000256" key="10">
    <source>
        <dbReference type="ARBA" id="ARBA00022989"/>
    </source>
</evidence>
<dbReference type="Pfam" id="PF23344">
    <property type="entry name" value="ZP-N"/>
    <property type="match status" value="1"/>
</dbReference>
<feature type="signal peptide" evidence="14">
    <location>
        <begin position="1"/>
        <end position="23"/>
    </location>
</feature>
<keyword evidence="4 14" id="KW-1003">Cell membrane</keyword>
<dbReference type="InterPro" id="IPR055356">
    <property type="entry name" value="ZP-N"/>
</dbReference>
<feature type="domain" description="ZP" evidence="16">
    <location>
        <begin position="122"/>
        <end position="426"/>
    </location>
</feature>
<dbReference type="SMART" id="SM00241">
    <property type="entry name" value="ZP"/>
    <property type="match status" value="1"/>
</dbReference>
<dbReference type="Pfam" id="PF00100">
    <property type="entry name" value="Zona_pellucida"/>
    <property type="match status" value="1"/>
</dbReference>
<dbReference type="PANTHER" id="PTHR11576:SF2">
    <property type="entry name" value="ZONA PELLUCIDA SPERM-BINDING PROTEIN 3"/>
    <property type="match status" value="1"/>
</dbReference>
<dbReference type="InterPro" id="IPR055355">
    <property type="entry name" value="ZP-C"/>
</dbReference>
<name>A0A6P6NCS1_CARAU</name>
<evidence type="ECO:0000256" key="13">
    <source>
        <dbReference type="ARBA" id="ARBA00023180"/>
    </source>
</evidence>
<dbReference type="PANTHER" id="PTHR11576">
    <property type="entry name" value="ZONA PELLUCIDA SPERM-BINDING PROTEIN 3"/>
    <property type="match status" value="1"/>
</dbReference>
<comment type="subcellular location">
    <subcellularLocation>
        <location evidence="1">Secreted</location>
        <location evidence="1">Extracellular space</location>
        <location evidence="1">Extracellular matrix</location>
    </subcellularLocation>
    <subcellularLocation>
        <location evidence="14">Zona pellucida</location>
    </subcellularLocation>
    <subcellularLocation>
        <location evidence="14">Cell membrane</location>
        <topology evidence="14">Single-pass type I membrane protein</topology>
    </subcellularLocation>
</comment>
<keyword evidence="5 14" id="KW-0964">Secreted</keyword>
<evidence type="ECO:0000256" key="11">
    <source>
        <dbReference type="ARBA" id="ARBA00023136"/>
    </source>
</evidence>
<dbReference type="FunFam" id="2.60.40.4100:FF:000002">
    <property type="entry name" value="Zona pellucida sperm-binding protein 3"/>
    <property type="match status" value="1"/>
</dbReference>
<dbReference type="Gene3D" id="2.60.40.3210">
    <property type="entry name" value="Zona pellucida, ZP-N domain"/>
    <property type="match status" value="1"/>
</dbReference>
<comment type="similarity">
    <text evidence="2 14">Belongs to the ZP domain family. ZPC subfamily.</text>
</comment>
<gene>
    <name evidence="18" type="primary">LOC113079066</name>
</gene>
<accession>A0A6P6NCS1</accession>
<evidence type="ECO:0000259" key="16">
    <source>
        <dbReference type="PROSITE" id="PS51034"/>
    </source>
</evidence>
<evidence type="ECO:0000256" key="1">
    <source>
        <dbReference type="ARBA" id="ARBA00004498"/>
    </source>
</evidence>
<keyword evidence="13" id="KW-0325">Glycoprotein</keyword>
<evidence type="ECO:0000256" key="4">
    <source>
        <dbReference type="ARBA" id="ARBA00022475"/>
    </source>
</evidence>
<keyword evidence="10" id="KW-1133">Transmembrane helix</keyword>
<evidence type="ECO:0000256" key="12">
    <source>
        <dbReference type="ARBA" id="ARBA00023157"/>
    </source>
</evidence>